<accession>A0A7L9FHG4</accession>
<dbReference type="KEGG" id="thel:IG193_05425"/>
<protein>
    <submittedName>
        <fullName evidence="1">DUF424 family protein</fullName>
    </submittedName>
</protein>
<dbReference type="RefSeq" id="WP_192818187.1">
    <property type="nucleotide sequence ID" value="NZ_CP062310.1"/>
</dbReference>
<organism evidence="1 2">
    <name type="scientific">Infirmifilum lucidum</name>
    <dbReference type="NCBI Taxonomy" id="2776706"/>
    <lineage>
        <taxon>Archaea</taxon>
        <taxon>Thermoproteota</taxon>
        <taxon>Thermoprotei</taxon>
        <taxon>Thermofilales</taxon>
        <taxon>Thermofilaceae</taxon>
        <taxon>Infirmifilum</taxon>
    </lineage>
</organism>
<sequence>MRRIAVKVHTSGQYTLLAMCDEDLLGKEVNHGRVRVKFTEGFFGDNLLDPDSPELDAMLARADSITAFGRTCVERLARTFPSVSEAMIEVGGIPHVQIFKVPFE</sequence>
<dbReference type="AlphaFoldDB" id="A0A7L9FHG4"/>
<evidence type="ECO:0000313" key="2">
    <source>
        <dbReference type="Proteomes" id="UP000594121"/>
    </source>
</evidence>
<name>A0A7L9FHG4_9CREN</name>
<dbReference type="Gene3D" id="3.30.1860.10">
    <property type="entry name" value="uncharacterized conserved protein from methanopyrus kandleri domain like"/>
    <property type="match status" value="1"/>
</dbReference>
<dbReference type="Pfam" id="PF04242">
    <property type="entry name" value="DUF424"/>
    <property type="match status" value="1"/>
</dbReference>
<dbReference type="InParanoid" id="A0A7L9FHG4"/>
<dbReference type="EMBL" id="CP062310">
    <property type="protein sequence ID" value="QOJ78215.1"/>
    <property type="molecule type" value="Genomic_DNA"/>
</dbReference>
<keyword evidence="2" id="KW-1185">Reference proteome</keyword>
<dbReference type="GeneID" id="59149315"/>
<evidence type="ECO:0000313" key="1">
    <source>
        <dbReference type="EMBL" id="QOJ78215.1"/>
    </source>
</evidence>
<reference evidence="1 2" key="1">
    <citation type="submission" date="2020-10" db="EMBL/GenBank/DDBJ databases">
        <title>Thermofilum lucidum 3507LT sp. nov. a novel member of Thermofilaceae family isolated from Chile hot spring, and proposal of description order Thermofilales.</title>
        <authorList>
            <person name="Zayulina K.S."/>
            <person name="Elcheninov A.G."/>
            <person name="Toshchakov S.V."/>
            <person name="Kublanov I.V."/>
        </authorList>
    </citation>
    <scope>NUCLEOTIDE SEQUENCE [LARGE SCALE GENOMIC DNA]</scope>
    <source>
        <strain evidence="1 2">3507LT</strain>
    </source>
</reference>
<proteinExistence type="predicted"/>
<dbReference type="InterPro" id="IPR007355">
    <property type="entry name" value="DUF424"/>
</dbReference>
<gene>
    <name evidence="1" type="ORF">IG193_05425</name>
</gene>
<dbReference type="Proteomes" id="UP000594121">
    <property type="component" value="Chromosome"/>
</dbReference>